<dbReference type="EMBL" id="AP024329">
    <property type="protein sequence ID" value="BCQ34590.1"/>
    <property type="molecule type" value="Genomic_DNA"/>
</dbReference>
<accession>A0ABN6DMU1</accession>
<evidence type="ECO:0000313" key="2">
    <source>
        <dbReference type="Proteomes" id="UP000677515"/>
    </source>
</evidence>
<dbReference type="Proteomes" id="UP000677515">
    <property type="component" value="Chromosome"/>
</dbReference>
<sequence length="86" mass="9687">MGHAMATIYIPSLMGLLSDAERQKGASLTREEVEALRDTAMCVSIPDRIAFALDPSQNFSDINPENCWDEWSRFRHRGETARLSSD</sequence>
<protein>
    <submittedName>
        <fullName evidence="1">Uncharacterized protein</fullName>
    </submittedName>
</protein>
<name>A0ABN6DMU1_ERWRD</name>
<organism evidence="1 2">
    <name type="scientific">Erwinia rhapontici</name>
    <name type="common">Pectobacterium rhapontici</name>
    <dbReference type="NCBI Taxonomy" id="55212"/>
    <lineage>
        <taxon>Bacteria</taxon>
        <taxon>Pseudomonadati</taxon>
        <taxon>Pseudomonadota</taxon>
        <taxon>Gammaproteobacteria</taxon>
        <taxon>Enterobacterales</taxon>
        <taxon>Erwiniaceae</taxon>
        <taxon>Erwinia</taxon>
    </lineage>
</organism>
<gene>
    <name evidence="1" type="ORF">ERHA53_19330</name>
</gene>
<evidence type="ECO:0000313" key="1">
    <source>
        <dbReference type="EMBL" id="BCQ34590.1"/>
    </source>
</evidence>
<proteinExistence type="predicted"/>
<reference evidence="1 2" key="1">
    <citation type="submission" date="2021-01" db="EMBL/GenBank/DDBJ databases">
        <title>Complete genome sequence of Erwinia rhapontici MAFF 311153.</title>
        <authorList>
            <person name="Morohoshi T."/>
            <person name="Someya N."/>
        </authorList>
    </citation>
    <scope>NUCLEOTIDE SEQUENCE [LARGE SCALE GENOMIC DNA]</scope>
    <source>
        <strain evidence="1 2">MAFF 311153</strain>
    </source>
</reference>
<keyword evidence="2" id="KW-1185">Reference proteome</keyword>